<dbReference type="EMBL" id="JAHBCI010000006">
    <property type="protein sequence ID" value="KAG9499458.1"/>
    <property type="molecule type" value="Genomic_DNA"/>
</dbReference>
<keyword evidence="2" id="KW-1185">Reference proteome</keyword>
<sequence>MWPSSTLSTIENYRAARNNTSPVFFTRNHPWLLVARRQNAALLAYILHLDTPKKLRRIGEAQVKFEFKNSSPGSPLPQICLLVSTSAEESKLTGYGLSAGTSQFVSVEGSAKWEKTVRQTRNDAARVAGGFLCNDYGKQVGAQWILFENKLVASGTPRFMRFAILLDREDDEEEFECKVTISASGDWKTALEGLVGSTPRDDPILFNPTLPPTNKLRKAYDIEDLGSLDLDEFDKPLKKVGENSA</sequence>
<evidence type="ECO:0000313" key="1">
    <source>
        <dbReference type="EMBL" id="KAG9499458.1"/>
    </source>
</evidence>
<dbReference type="GeneID" id="68315770"/>
<protein>
    <submittedName>
        <fullName evidence="1">Uncharacterized protein</fullName>
    </submittedName>
</protein>
<dbReference type="AlphaFoldDB" id="A0A9P8DCK4"/>
<dbReference type="Proteomes" id="UP000827133">
    <property type="component" value="Unassembled WGS sequence"/>
</dbReference>
<reference evidence="1" key="1">
    <citation type="journal article" date="2021" name="Mol. Plant Microbe Interact.">
        <title>Telomere to telomere genome assembly of Fusarium musae F31, causal agent of crown rot disease of banana.</title>
        <authorList>
            <person name="Degradi L."/>
            <person name="Tava V."/>
            <person name="Kunova A."/>
            <person name="Cortesi P."/>
            <person name="Saracchi M."/>
            <person name="Pasquali M."/>
        </authorList>
    </citation>
    <scope>NUCLEOTIDE SEQUENCE</scope>
    <source>
        <strain evidence="1">F31</strain>
    </source>
</reference>
<dbReference type="KEGG" id="fmu:J7337_007914"/>
<dbReference type="RefSeq" id="XP_044678458.1">
    <property type="nucleotide sequence ID" value="XM_044825541.1"/>
</dbReference>
<name>A0A9P8DCK4_9HYPO</name>
<proteinExistence type="predicted"/>
<accession>A0A9P8DCK4</accession>
<organism evidence="1 2">
    <name type="scientific">Fusarium musae</name>
    <dbReference type="NCBI Taxonomy" id="1042133"/>
    <lineage>
        <taxon>Eukaryota</taxon>
        <taxon>Fungi</taxon>
        <taxon>Dikarya</taxon>
        <taxon>Ascomycota</taxon>
        <taxon>Pezizomycotina</taxon>
        <taxon>Sordariomycetes</taxon>
        <taxon>Hypocreomycetidae</taxon>
        <taxon>Hypocreales</taxon>
        <taxon>Nectriaceae</taxon>
        <taxon>Fusarium</taxon>
    </lineage>
</organism>
<gene>
    <name evidence="1" type="ORF">J7337_007914</name>
</gene>
<evidence type="ECO:0000313" key="2">
    <source>
        <dbReference type="Proteomes" id="UP000827133"/>
    </source>
</evidence>
<comment type="caution">
    <text evidence="1">The sequence shown here is derived from an EMBL/GenBank/DDBJ whole genome shotgun (WGS) entry which is preliminary data.</text>
</comment>